<evidence type="ECO:0000256" key="2">
    <source>
        <dbReference type="ARBA" id="ARBA00004771"/>
    </source>
</evidence>
<keyword evidence="6" id="KW-0444">Lipid biosynthesis</keyword>
<keyword evidence="10" id="KW-0256">Endoplasmic reticulum</keyword>
<dbReference type="Pfam" id="PF03982">
    <property type="entry name" value="DAGAT"/>
    <property type="match status" value="1"/>
</dbReference>
<keyword evidence="9" id="KW-0319">Glycerol metabolism</keyword>
<evidence type="ECO:0000256" key="6">
    <source>
        <dbReference type="ARBA" id="ARBA00022516"/>
    </source>
</evidence>
<dbReference type="PANTHER" id="PTHR12317:SF0">
    <property type="entry name" value="ACYLTRANSFERASE"/>
    <property type="match status" value="1"/>
</dbReference>
<keyword evidence="14" id="KW-0012">Acyltransferase</keyword>
<evidence type="ECO:0000256" key="5">
    <source>
        <dbReference type="ARBA" id="ARBA00013244"/>
    </source>
</evidence>
<dbReference type="Proteomes" id="UP001189429">
    <property type="component" value="Unassembled WGS sequence"/>
</dbReference>
<gene>
    <name evidence="15" type="ORF">PCOR1329_LOCUS44818</name>
</gene>
<sequence>MRYTSGAGAFGYHPHGIISVGCFINFATSVTGFTELFPGLNIRLATLAFNLRIPFFREWLLRMGISEEATPEIRHVLKCGPGSAVVIVPGGAAESLDARPGSSDLTLKRRNGFFPLRFSTG</sequence>
<dbReference type="InterPro" id="IPR007130">
    <property type="entry name" value="DAGAT"/>
</dbReference>
<evidence type="ECO:0000256" key="4">
    <source>
        <dbReference type="ARBA" id="ARBA00005420"/>
    </source>
</evidence>
<evidence type="ECO:0000256" key="13">
    <source>
        <dbReference type="ARBA" id="ARBA00023136"/>
    </source>
</evidence>
<accession>A0ABN9U6M4</accession>
<evidence type="ECO:0000256" key="3">
    <source>
        <dbReference type="ARBA" id="ARBA00005189"/>
    </source>
</evidence>
<comment type="subcellular location">
    <subcellularLocation>
        <location evidence="1">Endoplasmic reticulum membrane</location>
        <topology evidence="1">Multi-pass membrane protein</topology>
    </subcellularLocation>
</comment>
<comment type="pathway">
    <text evidence="3">Lipid metabolism.</text>
</comment>
<evidence type="ECO:0000256" key="1">
    <source>
        <dbReference type="ARBA" id="ARBA00004477"/>
    </source>
</evidence>
<comment type="pathway">
    <text evidence="2">Glycerolipid metabolism; triacylglycerol biosynthesis.</text>
</comment>
<comment type="caution">
    <text evidence="15">The sequence shown here is derived from an EMBL/GenBank/DDBJ whole genome shotgun (WGS) entry which is preliminary data.</text>
</comment>
<evidence type="ECO:0000313" key="15">
    <source>
        <dbReference type="EMBL" id="CAK0853295.1"/>
    </source>
</evidence>
<keyword evidence="13" id="KW-0472">Membrane</keyword>
<proteinExistence type="inferred from homology"/>
<evidence type="ECO:0000256" key="11">
    <source>
        <dbReference type="ARBA" id="ARBA00022989"/>
    </source>
</evidence>
<evidence type="ECO:0000256" key="7">
    <source>
        <dbReference type="ARBA" id="ARBA00022679"/>
    </source>
</evidence>
<evidence type="ECO:0000256" key="9">
    <source>
        <dbReference type="ARBA" id="ARBA00022798"/>
    </source>
</evidence>
<evidence type="ECO:0000256" key="10">
    <source>
        <dbReference type="ARBA" id="ARBA00022824"/>
    </source>
</evidence>
<dbReference type="EC" id="2.3.1.20" evidence="5"/>
<dbReference type="PANTHER" id="PTHR12317">
    <property type="entry name" value="DIACYLGLYCEROL O-ACYLTRANSFERASE"/>
    <property type="match status" value="1"/>
</dbReference>
<evidence type="ECO:0000256" key="12">
    <source>
        <dbReference type="ARBA" id="ARBA00023098"/>
    </source>
</evidence>
<reference evidence="15" key="1">
    <citation type="submission" date="2023-10" db="EMBL/GenBank/DDBJ databases">
        <authorList>
            <person name="Chen Y."/>
            <person name="Shah S."/>
            <person name="Dougan E. K."/>
            <person name="Thang M."/>
            <person name="Chan C."/>
        </authorList>
    </citation>
    <scope>NUCLEOTIDE SEQUENCE [LARGE SCALE GENOMIC DNA]</scope>
</reference>
<keyword evidence="11" id="KW-1133">Transmembrane helix</keyword>
<evidence type="ECO:0000313" key="16">
    <source>
        <dbReference type="Proteomes" id="UP001189429"/>
    </source>
</evidence>
<keyword evidence="7" id="KW-0808">Transferase</keyword>
<evidence type="ECO:0000256" key="8">
    <source>
        <dbReference type="ARBA" id="ARBA00022692"/>
    </source>
</evidence>
<comment type="similarity">
    <text evidence="4">Belongs to the diacylglycerol acyltransferase family.</text>
</comment>
<name>A0ABN9U6M4_9DINO</name>
<keyword evidence="12" id="KW-0443">Lipid metabolism</keyword>
<protein>
    <recommendedName>
        <fullName evidence="5">diacylglycerol O-acyltransferase</fullName>
        <ecNumber evidence="5">2.3.1.20</ecNumber>
    </recommendedName>
</protein>
<dbReference type="EMBL" id="CAUYUJ010015386">
    <property type="protein sequence ID" value="CAK0853295.1"/>
    <property type="molecule type" value="Genomic_DNA"/>
</dbReference>
<dbReference type="PROSITE" id="PS51257">
    <property type="entry name" value="PROKAR_LIPOPROTEIN"/>
    <property type="match status" value="1"/>
</dbReference>
<keyword evidence="16" id="KW-1185">Reference proteome</keyword>
<evidence type="ECO:0000256" key="14">
    <source>
        <dbReference type="ARBA" id="ARBA00023315"/>
    </source>
</evidence>
<organism evidence="15 16">
    <name type="scientific">Prorocentrum cordatum</name>
    <dbReference type="NCBI Taxonomy" id="2364126"/>
    <lineage>
        <taxon>Eukaryota</taxon>
        <taxon>Sar</taxon>
        <taxon>Alveolata</taxon>
        <taxon>Dinophyceae</taxon>
        <taxon>Prorocentrales</taxon>
        <taxon>Prorocentraceae</taxon>
        <taxon>Prorocentrum</taxon>
    </lineage>
</organism>
<keyword evidence="8" id="KW-0812">Transmembrane</keyword>